<dbReference type="Proteomes" id="UP000245820">
    <property type="component" value="Chromosome"/>
</dbReference>
<evidence type="ECO:0000313" key="1">
    <source>
        <dbReference type="EMBL" id="AWL03027.1"/>
    </source>
</evidence>
<gene>
    <name evidence="1" type="ORF">DIR46_00145</name>
</gene>
<reference evidence="1 2" key="1">
    <citation type="submission" date="2018-05" db="EMBL/GenBank/DDBJ databases">
        <title>Complete genome sequence of Massilia oculi sp. nov. CCUG 43427T (=DSM 26321T), the type strain of M. oculi, and comparison with genome sequences of other Massilia strains.</title>
        <authorList>
            <person name="Zhu B."/>
        </authorList>
    </citation>
    <scope>NUCLEOTIDE SEQUENCE [LARGE SCALE GENOMIC DNA]</scope>
    <source>
        <strain evidence="1 2">CCUG 43427</strain>
    </source>
</reference>
<accession>A0A2S2DCG2</accession>
<dbReference type="AlphaFoldDB" id="A0A2S2DCG2"/>
<dbReference type="RefSeq" id="WP_109343452.1">
    <property type="nucleotide sequence ID" value="NZ_CP029343.1"/>
</dbReference>
<dbReference type="KEGG" id="mtim:DIR46_00145"/>
<name>A0A2S2DCG2_9BURK</name>
<keyword evidence="2" id="KW-1185">Reference proteome</keyword>
<proteinExistence type="predicted"/>
<dbReference type="PROSITE" id="PS51257">
    <property type="entry name" value="PROKAR_LIPOPROTEIN"/>
    <property type="match status" value="1"/>
</dbReference>
<dbReference type="OrthoDB" id="8758007at2"/>
<dbReference type="EMBL" id="CP029343">
    <property type="protein sequence ID" value="AWL03027.1"/>
    <property type="molecule type" value="Genomic_DNA"/>
</dbReference>
<organism evidence="1 2">
    <name type="scientific">Massilia oculi</name>
    <dbReference type="NCBI Taxonomy" id="945844"/>
    <lineage>
        <taxon>Bacteria</taxon>
        <taxon>Pseudomonadati</taxon>
        <taxon>Pseudomonadota</taxon>
        <taxon>Betaproteobacteria</taxon>
        <taxon>Burkholderiales</taxon>
        <taxon>Oxalobacteraceae</taxon>
        <taxon>Telluria group</taxon>
        <taxon>Massilia</taxon>
    </lineage>
</organism>
<evidence type="ECO:0000313" key="2">
    <source>
        <dbReference type="Proteomes" id="UP000245820"/>
    </source>
</evidence>
<sequence length="146" mass="16360">MINKTIFIVPFAALVLLGGCADPRIGPNSKTGWVTELYTAEKLMTNRPSCLANLSDTDIASHRYALISVPHLRSYRYVNALVPDSIEVELHDKVEIFPPSCKDQALPQVVQVLKHSRKKTITRSGKNGEHPADWARTTSFELFREV</sequence>
<evidence type="ECO:0008006" key="3">
    <source>
        <dbReference type="Google" id="ProtNLM"/>
    </source>
</evidence>
<protein>
    <recommendedName>
        <fullName evidence="3">Lipoprotein</fullName>
    </recommendedName>
</protein>